<accession>A0ABY8EGN9</accession>
<dbReference type="InterPro" id="IPR016181">
    <property type="entry name" value="Acyl_CoA_acyltransferase"/>
</dbReference>
<dbReference type="Pfam" id="PF13302">
    <property type="entry name" value="Acetyltransf_3"/>
    <property type="match status" value="1"/>
</dbReference>
<dbReference type="InterPro" id="IPR051908">
    <property type="entry name" value="Ribosomal_N-acetyltransferase"/>
</dbReference>
<dbReference type="InterPro" id="IPR000182">
    <property type="entry name" value="GNAT_dom"/>
</dbReference>
<dbReference type="RefSeq" id="WP_277734165.1">
    <property type="nucleotide sequence ID" value="NZ_CP120733.1"/>
</dbReference>
<reference evidence="2 3" key="1">
    <citation type="submission" date="2023-03" db="EMBL/GenBank/DDBJ databases">
        <title>Complete genome sequence of Tepidibacter sp. SWIR-1, isolated from a deep-sea hydrothermal vent.</title>
        <authorList>
            <person name="Li X."/>
        </authorList>
    </citation>
    <scope>NUCLEOTIDE SEQUENCE [LARGE SCALE GENOMIC DNA]</scope>
    <source>
        <strain evidence="2 3">SWIR-1</strain>
    </source>
</reference>
<dbReference type="SUPFAM" id="SSF55729">
    <property type="entry name" value="Acyl-CoA N-acyltransferases (Nat)"/>
    <property type="match status" value="1"/>
</dbReference>
<protein>
    <submittedName>
        <fullName evidence="2">GNAT family protein</fullName>
    </submittedName>
</protein>
<evidence type="ECO:0000313" key="3">
    <source>
        <dbReference type="Proteomes" id="UP001222800"/>
    </source>
</evidence>
<proteinExistence type="predicted"/>
<dbReference type="Proteomes" id="UP001222800">
    <property type="component" value="Chromosome"/>
</dbReference>
<dbReference type="EMBL" id="CP120733">
    <property type="protein sequence ID" value="WFD11941.1"/>
    <property type="molecule type" value="Genomic_DNA"/>
</dbReference>
<keyword evidence="3" id="KW-1185">Reference proteome</keyword>
<name>A0ABY8EGN9_9FIRM</name>
<dbReference type="PROSITE" id="PS51186">
    <property type="entry name" value="GNAT"/>
    <property type="match status" value="1"/>
</dbReference>
<organism evidence="2 3">
    <name type="scientific">Tepidibacter hydrothermalis</name>
    <dbReference type="NCBI Taxonomy" id="3036126"/>
    <lineage>
        <taxon>Bacteria</taxon>
        <taxon>Bacillati</taxon>
        <taxon>Bacillota</taxon>
        <taxon>Clostridia</taxon>
        <taxon>Peptostreptococcales</taxon>
        <taxon>Peptostreptococcaceae</taxon>
        <taxon>Tepidibacter</taxon>
    </lineage>
</organism>
<evidence type="ECO:0000259" key="1">
    <source>
        <dbReference type="PROSITE" id="PS51186"/>
    </source>
</evidence>
<dbReference type="PANTHER" id="PTHR43441">
    <property type="entry name" value="RIBOSOMAL-PROTEIN-SERINE ACETYLTRANSFERASE"/>
    <property type="match status" value="1"/>
</dbReference>
<evidence type="ECO:0000313" key="2">
    <source>
        <dbReference type="EMBL" id="WFD11941.1"/>
    </source>
</evidence>
<dbReference type="Gene3D" id="3.40.630.30">
    <property type="match status" value="1"/>
</dbReference>
<sequence length="182" mass="21480">MFKRIIDEDIELRILEEKHTEEDYLLIDKNRDYLRQWLPWLDSIQSCEDVNKFIKSCLEQFSKNEDFTVGIWYRGDFAGVIGYNELNLGHKKANIGYWLGAEFTGLGIMTRTCKAMVNYAFSELGLHRVEIRCAEENLKSRAIPERLAFKNEGVLRDAEWLYDHYVSHVVYSILDTEWNISK</sequence>
<gene>
    <name evidence="2" type="ORF">P4S50_07655</name>
</gene>
<dbReference type="PANTHER" id="PTHR43441:SF12">
    <property type="entry name" value="RIBOSOMAL N-ACETYLTRANSFERASE YDAF-RELATED"/>
    <property type="match status" value="1"/>
</dbReference>
<feature type="domain" description="N-acetyltransferase" evidence="1">
    <location>
        <begin position="10"/>
        <end position="176"/>
    </location>
</feature>